<dbReference type="AlphaFoldDB" id="A0A6L6QBS3"/>
<proteinExistence type="predicted"/>
<comment type="caution">
    <text evidence="3">The sequence shown here is derived from an EMBL/GenBank/DDBJ whole genome shotgun (WGS) entry which is preliminary data.</text>
</comment>
<dbReference type="EMBL" id="WNKX01000002">
    <property type="protein sequence ID" value="MTW09531.1"/>
    <property type="molecule type" value="Genomic_DNA"/>
</dbReference>
<protein>
    <submittedName>
        <fullName evidence="3">Uncharacterized protein</fullName>
    </submittedName>
</protein>
<reference evidence="3 4" key="1">
    <citation type="submission" date="2019-11" db="EMBL/GenBank/DDBJ databases">
        <title>Type strains purchased from KCTC, JCM and DSMZ.</title>
        <authorList>
            <person name="Lu H."/>
        </authorList>
    </citation>
    <scope>NUCLEOTIDE SEQUENCE [LARGE SCALE GENOMIC DNA]</scope>
    <source>
        <strain evidence="3 4">JCM 31587</strain>
    </source>
</reference>
<sequence length="147" mass="15298">MQYLRRAAALTALAAAIASPAHAGSSASSASSAGSDISGSVSDSITGSSKSSSGDDKKVAAGQYRVIDVAEAPGKPGSTRLKLQGQGNEFFLDLPKAALADRALQAGSLVQVNERAYGYEFAYADTRQAFFLALDDAWQRELRSHAI</sequence>
<evidence type="ECO:0000256" key="2">
    <source>
        <dbReference type="SAM" id="SignalP"/>
    </source>
</evidence>
<evidence type="ECO:0000313" key="3">
    <source>
        <dbReference type="EMBL" id="MTW09531.1"/>
    </source>
</evidence>
<name>A0A6L6QBS3_9BURK</name>
<keyword evidence="2" id="KW-0732">Signal</keyword>
<gene>
    <name evidence="3" type="ORF">GM658_02870</name>
</gene>
<keyword evidence="4" id="KW-1185">Reference proteome</keyword>
<accession>A0A6L6QBS3</accession>
<evidence type="ECO:0000256" key="1">
    <source>
        <dbReference type="SAM" id="MobiDB-lite"/>
    </source>
</evidence>
<feature type="chain" id="PRO_5026666501" evidence="2">
    <location>
        <begin position="24"/>
        <end position="147"/>
    </location>
</feature>
<feature type="region of interest" description="Disordered" evidence="1">
    <location>
        <begin position="21"/>
        <end position="58"/>
    </location>
</feature>
<evidence type="ECO:0000313" key="4">
    <source>
        <dbReference type="Proteomes" id="UP000472320"/>
    </source>
</evidence>
<feature type="signal peptide" evidence="2">
    <location>
        <begin position="1"/>
        <end position="23"/>
    </location>
</feature>
<feature type="compositionally biased region" description="Low complexity" evidence="1">
    <location>
        <begin position="21"/>
        <end position="52"/>
    </location>
</feature>
<dbReference type="Proteomes" id="UP000472320">
    <property type="component" value="Unassembled WGS sequence"/>
</dbReference>
<organism evidence="3 4">
    <name type="scientific">Massilia eburnea</name>
    <dbReference type="NCBI Taxonomy" id="1776165"/>
    <lineage>
        <taxon>Bacteria</taxon>
        <taxon>Pseudomonadati</taxon>
        <taxon>Pseudomonadota</taxon>
        <taxon>Betaproteobacteria</taxon>
        <taxon>Burkholderiales</taxon>
        <taxon>Oxalobacteraceae</taxon>
        <taxon>Telluria group</taxon>
        <taxon>Massilia</taxon>
    </lineage>
</organism>
<dbReference type="OrthoDB" id="8592283at2"/>